<feature type="region of interest" description="Disordered" evidence="2">
    <location>
        <begin position="319"/>
        <end position="347"/>
    </location>
</feature>
<feature type="region of interest" description="Disordered" evidence="2">
    <location>
        <begin position="168"/>
        <end position="194"/>
    </location>
</feature>
<proteinExistence type="inferred from homology"/>
<feature type="compositionally biased region" description="Acidic residues" evidence="2">
    <location>
        <begin position="321"/>
        <end position="335"/>
    </location>
</feature>
<evidence type="ECO:0000313" key="4">
    <source>
        <dbReference type="Proteomes" id="UP000650467"/>
    </source>
</evidence>
<evidence type="ECO:0008006" key="5">
    <source>
        <dbReference type="Google" id="ProtNLM"/>
    </source>
</evidence>
<dbReference type="Gene3D" id="2.60.120.590">
    <property type="entry name" value="Alpha-ketoglutarate-dependent dioxygenase AlkB-like"/>
    <property type="match status" value="2"/>
</dbReference>
<evidence type="ECO:0000256" key="2">
    <source>
        <dbReference type="SAM" id="MobiDB-lite"/>
    </source>
</evidence>
<dbReference type="Proteomes" id="UP000650467">
    <property type="component" value="Unassembled WGS sequence"/>
</dbReference>
<evidence type="ECO:0000313" key="3">
    <source>
        <dbReference type="EMBL" id="KAG2422279.1"/>
    </source>
</evidence>
<accession>A0A835VQZ0</accession>
<protein>
    <recommendedName>
        <fullName evidence="5">Fe2OG dioxygenase domain-containing protein</fullName>
    </recommendedName>
</protein>
<gene>
    <name evidence="3" type="ORF">HXX76_016156</name>
</gene>
<feature type="region of interest" description="Disordered" evidence="2">
    <location>
        <begin position="107"/>
        <end position="132"/>
    </location>
</feature>
<organism evidence="3 4">
    <name type="scientific">Chlamydomonas incerta</name>
    <dbReference type="NCBI Taxonomy" id="51695"/>
    <lineage>
        <taxon>Eukaryota</taxon>
        <taxon>Viridiplantae</taxon>
        <taxon>Chlorophyta</taxon>
        <taxon>core chlorophytes</taxon>
        <taxon>Chlorophyceae</taxon>
        <taxon>CS clade</taxon>
        <taxon>Chlamydomonadales</taxon>
        <taxon>Chlamydomonadaceae</taxon>
        <taxon>Chlamydomonas</taxon>
    </lineage>
</organism>
<dbReference type="PANTHER" id="PTHR21052">
    <property type="entry name" value="SPERMATOGENESIS ASSOCIATED 11-RELATED"/>
    <property type="match status" value="1"/>
</dbReference>
<dbReference type="InterPro" id="IPR037151">
    <property type="entry name" value="AlkB-like_sf"/>
</dbReference>
<dbReference type="GO" id="GO:0006974">
    <property type="term" value="P:DNA damage response"/>
    <property type="evidence" value="ECO:0007669"/>
    <property type="project" value="InterPro"/>
</dbReference>
<feature type="region of interest" description="Disordered" evidence="2">
    <location>
        <begin position="277"/>
        <end position="303"/>
    </location>
</feature>
<evidence type="ECO:0000256" key="1">
    <source>
        <dbReference type="ARBA" id="ARBA00007879"/>
    </source>
</evidence>
<name>A0A835VQZ0_CHLIN</name>
<dbReference type="SUPFAM" id="SSF51197">
    <property type="entry name" value="Clavaminate synthase-like"/>
    <property type="match status" value="1"/>
</dbReference>
<keyword evidence="4" id="KW-1185">Reference proteome</keyword>
<dbReference type="OrthoDB" id="412814at2759"/>
<dbReference type="InterPro" id="IPR032870">
    <property type="entry name" value="ALKBH7-like"/>
</dbReference>
<dbReference type="EMBL" id="JAEHOC010000124">
    <property type="protein sequence ID" value="KAG2422279.1"/>
    <property type="molecule type" value="Genomic_DNA"/>
</dbReference>
<feature type="compositionally biased region" description="Gly residues" evidence="2">
    <location>
        <begin position="283"/>
        <end position="295"/>
    </location>
</feature>
<feature type="compositionally biased region" description="Gly residues" evidence="2">
    <location>
        <begin position="170"/>
        <end position="189"/>
    </location>
</feature>
<dbReference type="PANTHER" id="PTHR21052:SF0">
    <property type="entry name" value="ALPHA-KETOGLUTARATE-DEPENDENT DIOXYGENASE ALKB HOMOLOG 7, MITOCHONDRIAL"/>
    <property type="match status" value="1"/>
</dbReference>
<dbReference type="GO" id="GO:0005759">
    <property type="term" value="C:mitochondrial matrix"/>
    <property type="evidence" value="ECO:0007669"/>
    <property type="project" value="TreeGrafter"/>
</dbReference>
<sequence>MARIQEILHELFGSDDDETDANVPLPTCDEPVARTCVGVGASTEGEASRAGGRGVLLDLDASRTHLLPLAHTVVRPLPGLIIVHGALTPQQQLDLAAGILDSGCLVGETSEPHPPDQAQQQRRAGLSAGVEARTADAQGASCSGCGAGGSGQLNRQLAPATSCSRSAGNIGEGGGCEGGGVDGGSGGNGRRAPNQAMFFGPLPQWGRAIGPLLPLDQLLPPHLSGRVPSFDQAIVNLYRPGEGIVDHVDLARFQDGIVGVSCGGPVVMDFRRLPGRRARPAGGAAGGGGGDGEGGAAAEAEAVAEAGYSREAVERLLQSEGGDDDDARAEGEDDVSGMLPESRPGDGVWWFEDEEAAAAAEATRVAAGTGTLEQAAAVTAGPGPHSNGPPDGARKRRRRRHLRVLLQGGDLIGLSGEARLGWTHGIAQGVTQERVLLPARSAPAASAAAPLGGEQGHDQGSGPAVVGLLGQVPRGVRLSVTLRRLVPDIVLCEEAGREQEAGSVA</sequence>
<comment type="caution">
    <text evidence="3">The sequence shown here is derived from an EMBL/GenBank/DDBJ whole genome shotgun (WGS) entry which is preliminary data.</text>
</comment>
<comment type="similarity">
    <text evidence="1">Belongs to the alkB family.</text>
</comment>
<dbReference type="GO" id="GO:0006631">
    <property type="term" value="P:fatty acid metabolic process"/>
    <property type="evidence" value="ECO:0007669"/>
    <property type="project" value="TreeGrafter"/>
</dbReference>
<dbReference type="AlphaFoldDB" id="A0A835VQZ0"/>
<reference evidence="3" key="1">
    <citation type="journal article" date="2020" name="bioRxiv">
        <title>Comparative genomics of Chlamydomonas.</title>
        <authorList>
            <person name="Craig R.J."/>
            <person name="Hasan A.R."/>
            <person name="Ness R.W."/>
            <person name="Keightley P.D."/>
        </authorList>
    </citation>
    <scope>NUCLEOTIDE SEQUENCE</scope>
    <source>
        <strain evidence="3">SAG 7.73</strain>
    </source>
</reference>